<accession>A0A6N2NA48</accession>
<evidence type="ECO:0000313" key="2">
    <source>
        <dbReference type="EMBL" id="VFU62924.1"/>
    </source>
</evidence>
<gene>
    <name evidence="2" type="ORF">SVIM_LOCUS476991</name>
</gene>
<dbReference type="Gene3D" id="2.60.120.430">
    <property type="entry name" value="Galactose-binding lectin"/>
    <property type="match status" value="1"/>
</dbReference>
<dbReference type="PANTHER" id="PTHR34590">
    <property type="entry name" value="OS03G0124300 PROTEIN-RELATED"/>
    <property type="match status" value="1"/>
</dbReference>
<keyword evidence="1" id="KW-0732">Signal</keyword>
<proteinExistence type="predicted"/>
<sequence>MESILHLLFLLQFLPLLSSSESYNPQVKYFMNCGSTPISTLSSMRFLLEKATLSKIKTPYQAYHPFIIQLESIRKILRYMLNITQTGSYLIRLHFFPFSFKKTHLTDALFNVSASNFPLLSNLVSDSSTDSSDQGVLSQIDEGNLTSTSYS</sequence>
<reference evidence="2" key="1">
    <citation type="submission" date="2019-03" db="EMBL/GenBank/DDBJ databases">
        <authorList>
            <person name="Mank J."/>
            <person name="Almeida P."/>
        </authorList>
    </citation>
    <scope>NUCLEOTIDE SEQUENCE</scope>
    <source>
        <strain evidence="2">78183</strain>
    </source>
</reference>
<protein>
    <recommendedName>
        <fullName evidence="3">Malectin-like domain-containing protein</fullName>
    </recommendedName>
</protein>
<feature type="chain" id="PRO_5027034014" description="Malectin-like domain-containing protein" evidence="1">
    <location>
        <begin position="20"/>
        <end position="151"/>
    </location>
</feature>
<feature type="signal peptide" evidence="1">
    <location>
        <begin position="1"/>
        <end position="19"/>
    </location>
</feature>
<evidence type="ECO:0000256" key="1">
    <source>
        <dbReference type="SAM" id="SignalP"/>
    </source>
</evidence>
<dbReference type="AlphaFoldDB" id="A0A6N2NA48"/>
<dbReference type="GO" id="GO:0004714">
    <property type="term" value="F:transmembrane receptor protein tyrosine kinase activity"/>
    <property type="evidence" value="ECO:0007669"/>
    <property type="project" value="InterPro"/>
</dbReference>
<dbReference type="EMBL" id="CAADRP010002174">
    <property type="protein sequence ID" value="VFU62924.1"/>
    <property type="molecule type" value="Genomic_DNA"/>
</dbReference>
<dbReference type="InterPro" id="IPR045272">
    <property type="entry name" value="ANXUR1/2-like"/>
</dbReference>
<evidence type="ECO:0008006" key="3">
    <source>
        <dbReference type="Google" id="ProtNLM"/>
    </source>
</evidence>
<dbReference type="PANTHER" id="PTHR34590:SF12">
    <property type="entry name" value="CARBOHYDRATE-BINDING PROTEIN OF THE ER PROTEIN"/>
    <property type="match status" value="1"/>
</dbReference>
<organism evidence="2">
    <name type="scientific">Salix viminalis</name>
    <name type="common">Common osier</name>
    <name type="synonym">Basket willow</name>
    <dbReference type="NCBI Taxonomy" id="40686"/>
    <lineage>
        <taxon>Eukaryota</taxon>
        <taxon>Viridiplantae</taxon>
        <taxon>Streptophyta</taxon>
        <taxon>Embryophyta</taxon>
        <taxon>Tracheophyta</taxon>
        <taxon>Spermatophyta</taxon>
        <taxon>Magnoliopsida</taxon>
        <taxon>eudicotyledons</taxon>
        <taxon>Gunneridae</taxon>
        <taxon>Pentapetalae</taxon>
        <taxon>rosids</taxon>
        <taxon>fabids</taxon>
        <taxon>Malpighiales</taxon>
        <taxon>Salicaceae</taxon>
        <taxon>Saliceae</taxon>
        <taxon>Salix</taxon>
    </lineage>
</organism>
<name>A0A6N2NA48_SALVM</name>